<dbReference type="InterPro" id="IPR045431">
    <property type="entry name" value="EAD2"/>
</dbReference>
<evidence type="ECO:0000259" key="1">
    <source>
        <dbReference type="Pfam" id="PF19916"/>
    </source>
</evidence>
<evidence type="ECO:0000313" key="5">
    <source>
        <dbReference type="Proteomes" id="UP000774570"/>
    </source>
</evidence>
<dbReference type="Pfam" id="PF19956">
    <property type="entry name" value="EAD2"/>
    <property type="match status" value="1"/>
</dbReference>
<accession>A0ABS7G3B3</accession>
<keyword evidence="5" id="KW-1185">Reference proteome</keyword>
<dbReference type="InterPro" id="IPR045450">
    <property type="entry name" value="VMAP_C"/>
</dbReference>
<evidence type="ECO:0008006" key="6">
    <source>
        <dbReference type="Google" id="ProtNLM"/>
    </source>
</evidence>
<dbReference type="RefSeq" id="WP_220170089.1">
    <property type="nucleotide sequence ID" value="NZ_JAIBOA010000027.1"/>
</dbReference>
<feature type="domain" description="vWA-MoxR associated protein middle region 0" evidence="1">
    <location>
        <begin position="112"/>
        <end position="220"/>
    </location>
</feature>
<dbReference type="Proteomes" id="UP000774570">
    <property type="component" value="Unassembled WGS sequence"/>
</dbReference>
<name>A0ABS7G3B3_9ACTN</name>
<dbReference type="Pfam" id="PF20028">
    <property type="entry name" value="VMAP-C"/>
    <property type="match status" value="1"/>
</dbReference>
<protein>
    <recommendedName>
        <fullName evidence="6">TIR domain-containing protein</fullName>
    </recommendedName>
</protein>
<feature type="domain" description="Effector-associated" evidence="2">
    <location>
        <begin position="24"/>
        <end position="104"/>
    </location>
</feature>
<evidence type="ECO:0000259" key="2">
    <source>
        <dbReference type="Pfam" id="PF19956"/>
    </source>
</evidence>
<comment type="caution">
    <text evidence="4">The sequence shown here is derived from an EMBL/GenBank/DDBJ whole genome shotgun (WGS) entry which is preliminary data.</text>
</comment>
<reference evidence="4 5" key="1">
    <citation type="submission" date="2021-07" db="EMBL/GenBank/DDBJ databases">
        <title>Actinomadura sp. PM05-2 isolated from lichen.</title>
        <authorList>
            <person name="Somphong A."/>
            <person name="Phongsopitanun W."/>
            <person name="Tanasupawat S."/>
            <person name="Peongsungnone V."/>
        </authorList>
    </citation>
    <scope>NUCLEOTIDE SEQUENCE [LARGE SCALE GENOMIC DNA]</scope>
    <source>
        <strain evidence="4 5">PM05-2</strain>
    </source>
</reference>
<sequence>MSDGLRPLRAGRGRAGGVDVVRVADALADIRHLHDENGRATFVGVIGEVLGEALPVEPALHLRTYAFQVVRACLDRPGGVAALLQGVHYMARGTHAEARVQRLLGPADDLLEPEAEDHLQTLLKGLPVPLLGRIFQLASGGSGPPPDALDDAWQAFSLLLDANSMPGRMSPHLYYVALVLLVLERTAGPAGEPGSGESWAAEQLRAWYDAEQARLGVGAADAAAELARIGASRELGALFEDLTIHLIVQLEAAGPGLVRVAHWHQSHPLRWRPLRGEDATVPLAEVPDVVRDLVREAETGWAYRLRGSLMLQFVLPDDFLEADTAPDAWTRDPPDEPYPTPLGMDYAVVLRSHRRMYDRTTHRQWWERWETLMGAVGCAVHRGDGADPRELGGRLLRERGIVACVLSSPPTREPGRSELRMALRMGVPVVLWNRSGPPGGGPHDEMEPILDGTDLRELPDTVKQVRRQRPPTAAGGGAEISLLYDNPWHFLDEVRPLRPPE</sequence>
<dbReference type="InterPro" id="IPR045555">
    <property type="entry name" value="VMAP-M0"/>
</dbReference>
<evidence type="ECO:0000313" key="4">
    <source>
        <dbReference type="EMBL" id="MBW8486850.1"/>
    </source>
</evidence>
<dbReference type="EMBL" id="JAIBOA010000027">
    <property type="protein sequence ID" value="MBW8486850.1"/>
    <property type="molecule type" value="Genomic_DNA"/>
</dbReference>
<feature type="domain" description="vWA-MoxR associated protein C-terminal" evidence="3">
    <location>
        <begin position="258"/>
        <end position="487"/>
    </location>
</feature>
<organism evidence="4 5">
    <name type="scientific">Actinomadura parmotrematis</name>
    <dbReference type="NCBI Taxonomy" id="2864039"/>
    <lineage>
        <taxon>Bacteria</taxon>
        <taxon>Bacillati</taxon>
        <taxon>Actinomycetota</taxon>
        <taxon>Actinomycetes</taxon>
        <taxon>Streptosporangiales</taxon>
        <taxon>Thermomonosporaceae</taxon>
        <taxon>Actinomadura</taxon>
    </lineage>
</organism>
<dbReference type="Pfam" id="PF19916">
    <property type="entry name" value="VMAP-M0"/>
    <property type="match status" value="1"/>
</dbReference>
<gene>
    <name evidence="4" type="ORF">K1Y72_31085</name>
</gene>
<evidence type="ECO:0000259" key="3">
    <source>
        <dbReference type="Pfam" id="PF20028"/>
    </source>
</evidence>
<proteinExistence type="predicted"/>